<keyword evidence="3" id="KW-1185">Reference proteome</keyword>
<reference evidence="3" key="1">
    <citation type="journal article" date="2015" name="Nat. Genet.">
        <title>The genome and transcriptome of the zoonotic hookworm Ancylostoma ceylanicum identify infection-specific gene families.</title>
        <authorList>
            <person name="Schwarz E.M."/>
            <person name="Hu Y."/>
            <person name="Antoshechkin I."/>
            <person name="Miller M.M."/>
            <person name="Sternberg P.W."/>
            <person name="Aroian R.V."/>
        </authorList>
    </citation>
    <scope>NUCLEOTIDE SEQUENCE</scope>
    <source>
        <strain evidence="3">HY135</strain>
    </source>
</reference>
<feature type="region of interest" description="Disordered" evidence="1">
    <location>
        <begin position="1"/>
        <end position="23"/>
    </location>
</feature>
<accession>A0A016VEU2</accession>
<name>A0A016VEU2_9BILA</name>
<evidence type="ECO:0000256" key="1">
    <source>
        <dbReference type="SAM" id="MobiDB-lite"/>
    </source>
</evidence>
<sequence>MGDCRRSKSMKPTLSGYLGQAGQKQIKKAQKTEKMGRTAYAPQGSARSKTFHRLRTRTINKRANFDDHANLNGTLAIQSNFN</sequence>
<evidence type="ECO:0000313" key="3">
    <source>
        <dbReference type="Proteomes" id="UP000024635"/>
    </source>
</evidence>
<comment type="caution">
    <text evidence="2">The sequence shown here is derived from an EMBL/GenBank/DDBJ whole genome shotgun (WGS) entry which is preliminary data.</text>
</comment>
<dbReference type="EMBL" id="JARK01001347">
    <property type="protein sequence ID" value="EYC25940.1"/>
    <property type="molecule type" value="Genomic_DNA"/>
</dbReference>
<gene>
    <name evidence="2" type="primary">Acey_s0011.g1470</name>
    <name evidence="2" type="ORF">Y032_0011g1470</name>
</gene>
<protein>
    <submittedName>
        <fullName evidence="2">Uncharacterized protein</fullName>
    </submittedName>
</protein>
<dbReference type="Proteomes" id="UP000024635">
    <property type="component" value="Unassembled WGS sequence"/>
</dbReference>
<evidence type="ECO:0000313" key="2">
    <source>
        <dbReference type="EMBL" id="EYC25940.1"/>
    </source>
</evidence>
<proteinExistence type="predicted"/>
<dbReference type="AlphaFoldDB" id="A0A016VEU2"/>
<organism evidence="2 3">
    <name type="scientific">Ancylostoma ceylanicum</name>
    <dbReference type="NCBI Taxonomy" id="53326"/>
    <lineage>
        <taxon>Eukaryota</taxon>
        <taxon>Metazoa</taxon>
        <taxon>Ecdysozoa</taxon>
        <taxon>Nematoda</taxon>
        <taxon>Chromadorea</taxon>
        <taxon>Rhabditida</taxon>
        <taxon>Rhabditina</taxon>
        <taxon>Rhabditomorpha</taxon>
        <taxon>Strongyloidea</taxon>
        <taxon>Ancylostomatidae</taxon>
        <taxon>Ancylostomatinae</taxon>
        <taxon>Ancylostoma</taxon>
    </lineage>
</organism>